<dbReference type="GO" id="GO:0046872">
    <property type="term" value="F:metal ion binding"/>
    <property type="evidence" value="ECO:0007669"/>
    <property type="project" value="UniProtKB-KW"/>
</dbReference>
<evidence type="ECO:0000256" key="2">
    <source>
        <dbReference type="ARBA" id="ARBA00022723"/>
    </source>
</evidence>
<dbReference type="Pfam" id="PF13359">
    <property type="entry name" value="DDE_Tnp_4"/>
    <property type="match status" value="1"/>
</dbReference>
<keyword evidence="5" id="KW-1185">Reference proteome</keyword>
<dbReference type="STRING" id="7398.A0A1B0A0T8"/>
<evidence type="ECO:0000313" key="4">
    <source>
        <dbReference type="EnsemblMetazoa" id="GPAI030985-PA"/>
    </source>
</evidence>
<evidence type="ECO:0000313" key="5">
    <source>
        <dbReference type="Proteomes" id="UP000092445"/>
    </source>
</evidence>
<dbReference type="InterPro" id="IPR027806">
    <property type="entry name" value="HARBI1_dom"/>
</dbReference>
<comment type="cofactor">
    <cofactor evidence="1">
        <name>a divalent metal cation</name>
        <dbReference type="ChEBI" id="CHEBI:60240"/>
    </cofactor>
</comment>
<dbReference type="EnsemblMetazoa" id="GPAI030985-RA">
    <property type="protein sequence ID" value="GPAI030985-PA"/>
    <property type="gene ID" value="GPAI030985"/>
</dbReference>
<accession>A0A1B0A0T8</accession>
<evidence type="ECO:0000259" key="3">
    <source>
        <dbReference type="Pfam" id="PF13359"/>
    </source>
</evidence>
<evidence type="ECO:0000256" key="1">
    <source>
        <dbReference type="ARBA" id="ARBA00001968"/>
    </source>
</evidence>
<keyword evidence="2" id="KW-0479">Metal-binding</keyword>
<sequence>MEIDTYNDFQRDLQELNSFQHFMNFKRIAQIAARPIPSYSVRKFKGGGRRFNPLQDLEENEFRHSYRYSKENMRRLIEMVRDDLEVETHSELRKNQVPVDKQIMLAVRYWGMTEHPDVTARLHGVSLRTLMKISKRVAEALAAKTSRYIRMPCLLAEKEKVTQAFYRLAHMPQVIGAVAHSRVKCKRLQHQDGDCKEDDSMHIQIVSDASLKIRDIDCRLVTLQDPVTAADLFSQTRIKERFEQTEFRGRILLGDSTLHCTSFLYTPVSCAISGPEQSFNHSLRLTYEPVRQCFKLWKERFGILSCELRGSVATARHIIVGSALLHNMAIEWNDPTFAEFQNSLLGLDKSVIEDLQKSTDIRGRTEFIKNHFFVPVN</sequence>
<reference evidence="4" key="2">
    <citation type="submission" date="2020-05" db="UniProtKB">
        <authorList>
            <consortium name="EnsemblMetazoa"/>
        </authorList>
    </citation>
    <scope>IDENTIFICATION</scope>
    <source>
        <strain evidence="4">IAEA</strain>
    </source>
</reference>
<dbReference type="AlphaFoldDB" id="A0A1B0A0T8"/>
<dbReference type="Proteomes" id="UP000092445">
    <property type="component" value="Unassembled WGS sequence"/>
</dbReference>
<dbReference type="VEuPathDB" id="VectorBase:GPAI030985"/>
<organism evidence="4 5">
    <name type="scientific">Glossina pallidipes</name>
    <name type="common">Tsetse fly</name>
    <dbReference type="NCBI Taxonomy" id="7398"/>
    <lineage>
        <taxon>Eukaryota</taxon>
        <taxon>Metazoa</taxon>
        <taxon>Ecdysozoa</taxon>
        <taxon>Arthropoda</taxon>
        <taxon>Hexapoda</taxon>
        <taxon>Insecta</taxon>
        <taxon>Pterygota</taxon>
        <taxon>Neoptera</taxon>
        <taxon>Endopterygota</taxon>
        <taxon>Diptera</taxon>
        <taxon>Brachycera</taxon>
        <taxon>Muscomorpha</taxon>
        <taxon>Hippoboscoidea</taxon>
        <taxon>Glossinidae</taxon>
        <taxon>Glossina</taxon>
    </lineage>
</organism>
<feature type="domain" description="DDE Tnp4" evidence="3">
    <location>
        <begin position="195"/>
        <end position="327"/>
    </location>
</feature>
<reference evidence="5" key="1">
    <citation type="submission" date="2014-03" db="EMBL/GenBank/DDBJ databases">
        <authorList>
            <person name="Aksoy S."/>
            <person name="Warren W."/>
            <person name="Wilson R.K."/>
        </authorList>
    </citation>
    <scope>NUCLEOTIDE SEQUENCE [LARGE SCALE GENOMIC DNA]</scope>
    <source>
        <strain evidence="5">IAEA</strain>
    </source>
</reference>
<name>A0A1B0A0T8_GLOPL</name>
<protein>
    <submittedName>
        <fullName evidence="4">DDE Tnp4 domain-containing protein</fullName>
    </submittedName>
</protein>
<proteinExistence type="predicted"/>